<dbReference type="AlphaFoldDB" id="A0A1D2MH27"/>
<feature type="transmembrane region" description="Helical" evidence="2">
    <location>
        <begin position="179"/>
        <end position="198"/>
    </location>
</feature>
<comment type="caution">
    <text evidence="3">The sequence shown here is derived from an EMBL/GenBank/DDBJ whole genome shotgun (WGS) entry which is preliminary data.</text>
</comment>
<name>A0A1D2MH27_ORCCI</name>
<gene>
    <name evidence="3" type="ORF">Ocin01_14381</name>
</gene>
<proteinExistence type="predicted"/>
<reference evidence="3 4" key="1">
    <citation type="journal article" date="2016" name="Genome Biol. Evol.">
        <title>Gene Family Evolution Reflects Adaptation to Soil Environmental Stressors in the Genome of the Collembolan Orchesella cincta.</title>
        <authorList>
            <person name="Faddeeva-Vakhrusheva A."/>
            <person name="Derks M.F."/>
            <person name="Anvar S.Y."/>
            <person name="Agamennone V."/>
            <person name="Suring W."/>
            <person name="Smit S."/>
            <person name="van Straalen N.M."/>
            <person name="Roelofs D."/>
        </authorList>
    </citation>
    <scope>NUCLEOTIDE SEQUENCE [LARGE SCALE GENOMIC DNA]</scope>
    <source>
        <tissue evidence="3">Mixed pool</tissue>
    </source>
</reference>
<sequence>MIPHNSQEGLQTSDGLQIEHGVSPRSKDSSSIHEKNITVINSSSNTLNVYFNCCYYMLLLPFRPEYDKTTGQCNLDGSRLQKILVYYVMWPLMILNDITKSVRRFVKASTTASMTIRQYCKIFASLLYTFKQLKFLYVAYKCQRLIQKYLTVVKTNSLLQKQHEEPSKSKLLSKVGHYFGWRLPFLIFIFFVYIFNYFQIGRIVIFHFNDEFLPKSRLYVVMGGQNGTELDSIGKIVSGGVEIIFILVSLFDHFLVHLFFLLPIPLWVAVRRLERLVLFPIADQVNFREILGKYQEIKLISRFCNEIWGSLTLLWILDYSTTLVLNFDERVRSKSLVDVVLLFGSQALLITALIMAAEVTRIVERLKEYLTIHYKHGEKAKSGSQQVVHELIDELETFPVGIGNTGVYRLDYGFLSQLLCSVIVTLFVGVPPPST</sequence>
<organism evidence="3 4">
    <name type="scientific">Orchesella cincta</name>
    <name type="common">Springtail</name>
    <name type="synonym">Podura cincta</name>
    <dbReference type="NCBI Taxonomy" id="48709"/>
    <lineage>
        <taxon>Eukaryota</taxon>
        <taxon>Metazoa</taxon>
        <taxon>Ecdysozoa</taxon>
        <taxon>Arthropoda</taxon>
        <taxon>Hexapoda</taxon>
        <taxon>Collembola</taxon>
        <taxon>Entomobryomorpha</taxon>
        <taxon>Entomobryoidea</taxon>
        <taxon>Orchesellidae</taxon>
        <taxon>Orchesellinae</taxon>
        <taxon>Orchesella</taxon>
    </lineage>
</organism>
<keyword evidence="2" id="KW-1133">Transmembrane helix</keyword>
<keyword evidence="2" id="KW-0812">Transmembrane</keyword>
<accession>A0A1D2MH27</accession>
<feature type="region of interest" description="Disordered" evidence="1">
    <location>
        <begin position="1"/>
        <end position="30"/>
    </location>
</feature>
<dbReference type="Proteomes" id="UP000094527">
    <property type="component" value="Unassembled WGS sequence"/>
</dbReference>
<evidence type="ECO:0008006" key="5">
    <source>
        <dbReference type="Google" id="ProtNLM"/>
    </source>
</evidence>
<feature type="transmembrane region" description="Helical" evidence="2">
    <location>
        <begin position="307"/>
        <end position="327"/>
    </location>
</feature>
<protein>
    <recommendedName>
        <fullName evidence="5">Gustatory receptor</fullName>
    </recommendedName>
</protein>
<keyword evidence="2" id="KW-0472">Membrane</keyword>
<evidence type="ECO:0000313" key="4">
    <source>
        <dbReference type="Proteomes" id="UP000094527"/>
    </source>
</evidence>
<feature type="compositionally biased region" description="Polar residues" evidence="1">
    <location>
        <begin position="1"/>
        <end position="15"/>
    </location>
</feature>
<feature type="transmembrane region" description="Helical" evidence="2">
    <location>
        <begin position="243"/>
        <end position="270"/>
    </location>
</feature>
<feature type="transmembrane region" description="Helical" evidence="2">
    <location>
        <begin position="412"/>
        <end position="430"/>
    </location>
</feature>
<keyword evidence="4" id="KW-1185">Reference proteome</keyword>
<dbReference type="OMA" id="EYLTIHY"/>
<evidence type="ECO:0000256" key="2">
    <source>
        <dbReference type="SAM" id="Phobius"/>
    </source>
</evidence>
<evidence type="ECO:0000313" key="3">
    <source>
        <dbReference type="EMBL" id="ODM92300.1"/>
    </source>
</evidence>
<feature type="transmembrane region" description="Helical" evidence="2">
    <location>
        <begin position="339"/>
        <end position="357"/>
    </location>
</feature>
<dbReference type="EMBL" id="LJIJ01001275">
    <property type="protein sequence ID" value="ODM92300.1"/>
    <property type="molecule type" value="Genomic_DNA"/>
</dbReference>
<evidence type="ECO:0000256" key="1">
    <source>
        <dbReference type="SAM" id="MobiDB-lite"/>
    </source>
</evidence>